<dbReference type="InterPro" id="IPR040074">
    <property type="entry name" value="BssD/PflA/YjjW"/>
</dbReference>
<proteinExistence type="inferred from homology"/>
<evidence type="ECO:0000259" key="10">
    <source>
        <dbReference type="PROSITE" id="PS51918"/>
    </source>
</evidence>
<keyword evidence="5" id="KW-0479">Metal-binding</keyword>
<keyword evidence="7" id="KW-0408">Iron</keyword>
<evidence type="ECO:0000256" key="8">
    <source>
        <dbReference type="ARBA" id="ARBA00023014"/>
    </source>
</evidence>
<dbReference type="InterPro" id="IPR058240">
    <property type="entry name" value="rSAM_sf"/>
</dbReference>
<dbReference type="InterPro" id="IPR001989">
    <property type="entry name" value="Radical_activat_CS"/>
</dbReference>
<dbReference type="NCBIfam" id="TIGR02494">
    <property type="entry name" value="PFLE_PFLC"/>
    <property type="match status" value="1"/>
</dbReference>
<keyword evidence="6" id="KW-0560">Oxidoreductase</keyword>
<dbReference type="GO" id="GO:0046872">
    <property type="term" value="F:metal ion binding"/>
    <property type="evidence" value="ECO:0007669"/>
    <property type="project" value="UniProtKB-KW"/>
</dbReference>
<dbReference type="InterPro" id="IPR034457">
    <property type="entry name" value="Organic_radical-activating"/>
</dbReference>
<dbReference type="GO" id="GO:0051539">
    <property type="term" value="F:4 iron, 4 sulfur cluster binding"/>
    <property type="evidence" value="ECO:0007669"/>
    <property type="project" value="UniProtKB-KW"/>
</dbReference>
<dbReference type="InterPro" id="IPR007197">
    <property type="entry name" value="rSAM"/>
</dbReference>
<keyword evidence="4" id="KW-0949">S-adenosyl-L-methionine</keyword>
<gene>
    <name evidence="11" type="ORF">DB30_07335</name>
</gene>
<evidence type="ECO:0000313" key="12">
    <source>
        <dbReference type="Proteomes" id="UP000031599"/>
    </source>
</evidence>
<evidence type="ECO:0000256" key="2">
    <source>
        <dbReference type="ARBA" id="ARBA00009777"/>
    </source>
</evidence>
<feature type="domain" description="Radical SAM core" evidence="10">
    <location>
        <begin position="18"/>
        <end position="297"/>
    </location>
</feature>
<keyword evidence="11" id="KW-0670">Pyruvate</keyword>
<dbReference type="SFLD" id="SFLDG01066">
    <property type="entry name" value="organic_radical-activating_enz"/>
    <property type="match status" value="1"/>
</dbReference>
<dbReference type="GO" id="GO:0016829">
    <property type="term" value="F:lyase activity"/>
    <property type="evidence" value="ECO:0007669"/>
    <property type="project" value="UniProtKB-KW"/>
</dbReference>
<evidence type="ECO:0000256" key="4">
    <source>
        <dbReference type="ARBA" id="ARBA00022691"/>
    </source>
</evidence>
<sequence>MSSEDEAVVFDVQRFSVHDGPGIRTVVFFKGCALACRWCQNPESRRPQPELSYHVDRCLPGCRLCVSLCPEDAILDRMIDRVRWDACTHCSACVDVCPSNALVMVGERWTVERLLDAVIADRHFYATSGGGVTLSGGEPVLASEFLRGFLPRAKQAGLHLALETSGHYPFALLEPLLPDLDLILFDIKAGGRQRHLELVGHDSVQILANLERLLTRDGGPELEIRMAVVPGLNDGDASLDRICATLRELGVEQLTLLPYNHLWEAKLPRLDTEQVALGIAPPSEGYYRALEQRFADRGVTGLVGEALP</sequence>
<evidence type="ECO:0000259" key="9">
    <source>
        <dbReference type="PROSITE" id="PS51379"/>
    </source>
</evidence>
<dbReference type="Gene3D" id="3.20.20.70">
    <property type="entry name" value="Aldolase class I"/>
    <property type="match status" value="1"/>
</dbReference>
<dbReference type="SUPFAM" id="SSF102114">
    <property type="entry name" value="Radical SAM enzymes"/>
    <property type="match status" value="1"/>
</dbReference>
<dbReference type="PROSITE" id="PS51918">
    <property type="entry name" value="RADICAL_SAM"/>
    <property type="match status" value="1"/>
</dbReference>
<dbReference type="EMBL" id="JMCC02000082">
    <property type="protein sequence ID" value="KIG13998.1"/>
    <property type="molecule type" value="Genomic_DNA"/>
</dbReference>
<dbReference type="PROSITE" id="PS01087">
    <property type="entry name" value="RADICAL_ACTIVATING"/>
    <property type="match status" value="1"/>
</dbReference>
<comment type="cofactor">
    <cofactor evidence="1">
        <name>[4Fe-4S] cluster</name>
        <dbReference type="ChEBI" id="CHEBI:49883"/>
    </cofactor>
</comment>
<evidence type="ECO:0000256" key="1">
    <source>
        <dbReference type="ARBA" id="ARBA00001966"/>
    </source>
</evidence>
<dbReference type="PROSITE" id="PS51379">
    <property type="entry name" value="4FE4S_FER_2"/>
    <property type="match status" value="2"/>
</dbReference>
<dbReference type="AlphaFoldDB" id="A0A0C1ZSE3"/>
<dbReference type="Pfam" id="PF13353">
    <property type="entry name" value="Fer4_12"/>
    <property type="match status" value="1"/>
</dbReference>
<dbReference type="SFLD" id="SFLDS00029">
    <property type="entry name" value="Radical_SAM"/>
    <property type="match status" value="1"/>
</dbReference>
<comment type="similarity">
    <text evidence="2">Belongs to the organic radical-activating enzymes family.</text>
</comment>
<feature type="domain" description="4Fe-4S ferredoxin-type" evidence="9">
    <location>
        <begin position="49"/>
        <end position="74"/>
    </location>
</feature>
<dbReference type="PANTHER" id="PTHR30352">
    <property type="entry name" value="PYRUVATE FORMATE-LYASE-ACTIVATING ENZYME"/>
    <property type="match status" value="1"/>
</dbReference>
<dbReference type="InterPro" id="IPR017900">
    <property type="entry name" value="4Fe4S_Fe_S_CS"/>
</dbReference>
<dbReference type="SUPFAM" id="SSF54862">
    <property type="entry name" value="4Fe-4S ferredoxins"/>
    <property type="match status" value="1"/>
</dbReference>
<evidence type="ECO:0000256" key="3">
    <source>
        <dbReference type="ARBA" id="ARBA00022485"/>
    </source>
</evidence>
<dbReference type="PROSITE" id="PS00198">
    <property type="entry name" value="4FE4S_FER_1"/>
    <property type="match status" value="1"/>
</dbReference>
<accession>A0A0C1ZSE3</accession>
<evidence type="ECO:0000256" key="5">
    <source>
        <dbReference type="ARBA" id="ARBA00022723"/>
    </source>
</evidence>
<name>A0A0C1ZSE3_9BACT</name>
<dbReference type="SFLD" id="SFLDG01118">
    <property type="entry name" value="activating_enzymes__group_2"/>
    <property type="match status" value="1"/>
</dbReference>
<dbReference type="PANTHER" id="PTHR30352:SF4">
    <property type="entry name" value="PYRUVATE FORMATE-LYASE 2-ACTIVATING ENZYME"/>
    <property type="match status" value="1"/>
</dbReference>
<feature type="domain" description="4Fe-4S ferredoxin-type" evidence="9">
    <location>
        <begin position="78"/>
        <end position="107"/>
    </location>
</feature>
<dbReference type="GO" id="GO:0016491">
    <property type="term" value="F:oxidoreductase activity"/>
    <property type="evidence" value="ECO:0007669"/>
    <property type="project" value="UniProtKB-KW"/>
</dbReference>
<dbReference type="Proteomes" id="UP000031599">
    <property type="component" value="Unassembled WGS sequence"/>
</dbReference>
<evidence type="ECO:0000313" key="11">
    <source>
        <dbReference type="EMBL" id="KIG13998.1"/>
    </source>
</evidence>
<keyword evidence="11" id="KW-0456">Lyase</keyword>
<dbReference type="Pfam" id="PF00037">
    <property type="entry name" value="Fer4"/>
    <property type="match status" value="1"/>
</dbReference>
<protein>
    <submittedName>
        <fullName evidence="11">Pyruvate formate-lyase activating enzyme</fullName>
    </submittedName>
</protein>
<evidence type="ECO:0000256" key="7">
    <source>
        <dbReference type="ARBA" id="ARBA00023004"/>
    </source>
</evidence>
<organism evidence="11 12">
    <name type="scientific">Enhygromyxa salina</name>
    <dbReference type="NCBI Taxonomy" id="215803"/>
    <lineage>
        <taxon>Bacteria</taxon>
        <taxon>Pseudomonadati</taxon>
        <taxon>Myxococcota</taxon>
        <taxon>Polyangia</taxon>
        <taxon>Nannocystales</taxon>
        <taxon>Nannocystaceae</taxon>
        <taxon>Enhygromyxa</taxon>
    </lineage>
</organism>
<dbReference type="InterPro" id="IPR013785">
    <property type="entry name" value="Aldolase_TIM"/>
</dbReference>
<dbReference type="InterPro" id="IPR012839">
    <property type="entry name" value="Organic_radical_activase"/>
</dbReference>
<comment type="caution">
    <text evidence="11">The sequence shown here is derived from an EMBL/GenBank/DDBJ whole genome shotgun (WGS) entry which is preliminary data.</text>
</comment>
<dbReference type="RefSeq" id="WP_052554511.1">
    <property type="nucleotide sequence ID" value="NZ_JMCC02000082.1"/>
</dbReference>
<keyword evidence="8" id="KW-0411">Iron-sulfur</keyword>
<reference evidence="11 12" key="1">
    <citation type="submission" date="2014-12" db="EMBL/GenBank/DDBJ databases">
        <title>Genome assembly of Enhygromyxa salina DSM 15201.</title>
        <authorList>
            <person name="Sharma G."/>
            <person name="Subramanian S."/>
        </authorList>
    </citation>
    <scope>NUCLEOTIDE SEQUENCE [LARGE SCALE GENOMIC DNA]</scope>
    <source>
        <strain evidence="11 12">DSM 15201</strain>
    </source>
</reference>
<dbReference type="PIRSF" id="PIRSF000371">
    <property type="entry name" value="PFL_act_enz"/>
    <property type="match status" value="1"/>
</dbReference>
<dbReference type="InterPro" id="IPR017896">
    <property type="entry name" value="4Fe4S_Fe-S-bd"/>
</dbReference>
<keyword evidence="3" id="KW-0004">4Fe-4S</keyword>
<evidence type="ECO:0000256" key="6">
    <source>
        <dbReference type="ARBA" id="ARBA00023002"/>
    </source>
</evidence>